<dbReference type="Proteomes" id="UP000238163">
    <property type="component" value="Unassembled WGS sequence"/>
</dbReference>
<reference evidence="2 3" key="1">
    <citation type="submission" date="2018-03" db="EMBL/GenBank/DDBJ databases">
        <title>Genetic Diversity and Phenotypic Plasticity of AHL Mediated Quorum Sensing in Environmental Strains of Vibrio mediterranei.</title>
        <authorList>
            <person name="Lantoine F."/>
            <person name="Vouve F."/>
        </authorList>
    </citation>
    <scope>NUCLEOTIDE SEQUENCE [LARGE SCALE GENOMIC DNA]</scope>
    <source>
        <strain evidence="2 3">17LN0615E</strain>
    </source>
</reference>
<feature type="compositionally biased region" description="Polar residues" evidence="1">
    <location>
        <begin position="1"/>
        <end position="17"/>
    </location>
</feature>
<feature type="region of interest" description="Disordered" evidence="1">
    <location>
        <begin position="1"/>
        <end position="28"/>
    </location>
</feature>
<comment type="caution">
    <text evidence="2">The sequence shown here is derived from an EMBL/GenBank/DDBJ whole genome shotgun (WGS) entry which is preliminary data.</text>
</comment>
<keyword evidence="3" id="KW-1185">Reference proteome</keyword>
<dbReference type="EMBL" id="NWTN01000044">
    <property type="protein sequence ID" value="PRQ64585.1"/>
    <property type="molecule type" value="Genomic_DNA"/>
</dbReference>
<protein>
    <submittedName>
        <fullName evidence="2">Uncharacterized protein</fullName>
    </submittedName>
</protein>
<evidence type="ECO:0000313" key="3">
    <source>
        <dbReference type="Proteomes" id="UP000238163"/>
    </source>
</evidence>
<evidence type="ECO:0000256" key="1">
    <source>
        <dbReference type="SAM" id="MobiDB-lite"/>
    </source>
</evidence>
<evidence type="ECO:0000313" key="2">
    <source>
        <dbReference type="EMBL" id="PRQ64585.1"/>
    </source>
</evidence>
<proteinExistence type="predicted"/>
<organism evidence="2 3">
    <name type="scientific">Vibrio mediterranei</name>
    <dbReference type="NCBI Taxonomy" id="689"/>
    <lineage>
        <taxon>Bacteria</taxon>
        <taxon>Pseudomonadati</taxon>
        <taxon>Pseudomonadota</taxon>
        <taxon>Gammaproteobacteria</taxon>
        <taxon>Vibrionales</taxon>
        <taxon>Vibrionaceae</taxon>
        <taxon>Vibrio</taxon>
    </lineage>
</organism>
<accession>A0ABX5D4I1</accession>
<gene>
    <name evidence="2" type="ORF">COR51_26685</name>
</gene>
<name>A0ABX5D4I1_9VIBR</name>
<sequence>MTQPNATPTLSTLQNSDPRFAVGHESSPKNDISVELRSKQGFRVARGSNILPEHFKAAGFTMHDFKFYPSALLEVKARLPQFVILDLSTSTERIYSFDRCPF</sequence>